<keyword evidence="4 9" id="KW-0547">Nucleotide-binding</keyword>
<dbReference type="Gene3D" id="3.40.50.620">
    <property type="entry name" value="HUPs"/>
    <property type="match status" value="1"/>
</dbReference>
<dbReference type="eggNOG" id="COG0018">
    <property type="taxonomic scope" value="Bacteria"/>
</dbReference>
<comment type="subunit">
    <text evidence="9">Monomer.</text>
</comment>
<dbReference type="RefSeq" id="WP_002611710.1">
    <property type="nucleotide sequence ID" value="NC_014623.1"/>
</dbReference>
<evidence type="ECO:0000256" key="1">
    <source>
        <dbReference type="ARBA" id="ARBA00005594"/>
    </source>
</evidence>
<dbReference type="Proteomes" id="UP000001351">
    <property type="component" value="Chromosome"/>
</dbReference>
<organism evidence="15 17">
    <name type="scientific">Stigmatella aurantiaca (strain DW4/3-1)</name>
    <dbReference type="NCBI Taxonomy" id="378806"/>
    <lineage>
        <taxon>Bacteria</taxon>
        <taxon>Pseudomonadati</taxon>
        <taxon>Myxococcota</taxon>
        <taxon>Myxococcia</taxon>
        <taxon>Myxococcales</taxon>
        <taxon>Cystobacterineae</taxon>
        <taxon>Archangiaceae</taxon>
        <taxon>Stigmatella</taxon>
    </lineage>
</organism>
<dbReference type="Gene3D" id="3.30.1360.70">
    <property type="entry name" value="Arginyl tRNA synthetase N-terminal domain"/>
    <property type="match status" value="1"/>
</dbReference>
<dbReference type="InterPro" id="IPR001412">
    <property type="entry name" value="aa-tRNA-synth_I_CS"/>
</dbReference>
<evidence type="ECO:0000259" key="13">
    <source>
        <dbReference type="SMART" id="SM01016"/>
    </source>
</evidence>
<dbReference type="InterPro" id="IPR008909">
    <property type="entry name" value="DALR_anticod-bd"/>
</dbReference>
<evidence type="ECO:0000313" key="16">
    <source>
        <dbReference type="Proteomes" id="UP000001351"/>
    </source>
</evidence>
<reference evidence="15 17" key="1">
    <citation type="submission" date="2006-04" db="EMBL/GenBank/DDBJ databases">
        <authorList>
            <person name="Nierman W.C."/>
        </authorList>
    </citation>
    <scope>NUCLEOTIDE SEQUENCE [LARGE SCALE GENOMIC DNA]</scope>
    <source>
        <strain evidence="15 17">DW4/3-1</strain>
    </source>
</reference>
<evidence type="ECO:0000313" key="15">
    <source>
        <dbReference type="EMBL" id="EAU68650.1"/>
    </source>
</evidence>
<dbReference type="PATRIC" id="fig|378806.16.peg.7992"/>
<dbReference type="OrthoDB" id="9803211at2"/>
<dbReference type="KEGG" id="sur:STAUR_7292"/>
<evidence type="ECO:0000256" key="3">
    <source>
        <dbReference type="ARBA" id="ARBA00022598"/>
    </source>
</evidence>
<feature type="compositionally biased region" description="Basic and acidic residues" evidence="11">
    <location>
        <begin position="289"/>
        <end position="302"/>
    </location>
</feature>
<evidence type="ECO:0000256" key="10">
    <source>
        <dbReference type="RuleBase" id="RU363038"/>
    </source>
</evidence>
<evidence type="ECO:0000256" key="2">
    <source>
        <dbReference type="ARBA" id="ARBA00022490"/>
    </source>
</evidence>
<proteinExistence type="inferred from homology"/>
<dbReference type="InterPro" id="IPR035684">
    <property type="entry name" value="ArgRS_core"/>
</dbReference>
<evidence type="ECO:0000256" key="8">
    <source>
        <dbReference type="ARBA" id="ARBA00049339"/>
    </source>
</evidence>
<dbReference type="SUPFAM" id="SSF47323">
    <property type="entry name" value="Anticodon-binding domain of a subclass of class I aminoacyl-tRNA synthetases"/>
    <property type="match status" value="1"/>
</dbReference>
<comment type="catalytic activity">
    <reaction evidence="8 9">
        <text>tRNA(Arg) + L-arginine + ATP = L-arginyl-tRNA(Arg) + AMP + diphosphate</text>
        <dbReference type="Rhea" id="RHEA:20301"/>
        <dbReference type="Rhea" id="RHEA-COMP:9658"/>
        <dbReference type="Rhea" id="RHEA-COMP:9673"/>
        <dbReference type="ChEBI" id="CHEBI:30616"/>
        <dbReference type="ChEBI" id="CHEBI:32682"/>
        <dbReference type="ChEBI" id="CHEBI:33019"/>
        <dbReference type="ChEBI" id="CHEBI:78442"/>
        <dbReference type="ChEBI" id="CHEBI:78513"/>
        <dbReference type="ChEBI" id="CHEBI:456215"/>
        <dbReference type="EC" id="6.1.1.19"/>
    </reaction>
</comment>
<dbReference type="Gene3D" id="1.10.730.10">
    <property type="entry name" value="Isoleucyl-tRNA Synthetase, Domain 1"/>
    <property type="match status" value="1"/>
</dbReference>
<dbReference type="Pfam" id="PF05746">
    <property type="entry name" value="DALR_1"/>
    <property type="match status" value="1"/>
</dbReference>
<evidence type="ECO:0000256" key="9">
    <source>
        <dbReference type="HAMAP-Rule" id="MF_00123"/>
    </source>
</evidence>
<dbReference type="PROSITE" id="PS00178">
    <property type="entry name" value="AA_TRNA_LIGASE_I"/>
    <property type="match status" value="1"/>
</dbReference>
<evidence type="ECO:0000313" key="17">
    <source>
        <dbReference type="Proteomes" id="UP000032702"/>
    </source>
</evidence>
<feature type="region of interest" description="Disordered" evidence="11">
    <location>
        <begin position="289"/>
        <end position="309"/>
    </location>
</feature>
<dbReference type="EC" id="6.1.1.19" evidence="9"/>
<accession>Q09AA3</accession>
<feature type="short sequence motif" description="'HIGH' region" evidence="9">
    <location>
        <begin position="130"/>
        <end position="140"/>
    </location>
</feature>
<evidence type="ECO:0000256" key="5">
    <source>
        <dbReference type="ARBA" id="ARBA00022840"/>
    </source>
</evidence>
<dbReference type="InterPro" id="IPR001278">
    <property type="entry name" value="Arg-tRNA-ligase"/>
</dbReference>
<evidence type="ECO:0000256" key="7">
    <source>
        <dbReference type="ARBA" id="ARBA00023146"/>
    </source>
</evidence>
<evidence type="ECO:0000256" key="4">
    <source>
        <dbReference type="ARBA" id="ARBA00022741"/>
    </source>
</evidence>
<comment type="similarity">
    <text evidence="1 9 10">Belongs to the class-I aminoacyl-tRNA synthetase family.</text>
</comment>
<dbReference type="STRING" id="378806.STAUR_7292"/>
<dbReference type="SUPFAM" id="SSF52374">
    <property type="entry name" value="Nucleotidylyl transferase"/>
    <property type="match status" value="1"/>
</dbReference>
<keyword evidence="6 9" id="KW-0648">Protein biosynthesis</keyword>
<dbReference type="GO" id="GO:0004814">
    <property type="term" value="F:arginine-tRNA ligase activity"/>
    <property type="evidence" value="ECO:0007669"/>
    <property type="project" value="UniProtKB-UniRule"/>
</dbReference>
<dbReference type="PRINTS" id="PR01038">
    <property type="entry name" value="TRNASYNTHARG"/>
</dbReference>
<dbReference type="PANTHER" id="PTHR11956">
    <property type="entry name" value="ARGINYL-TRNA SYNTHETASE"/>
    <property type="match status" value="1"/>
</dbReference>
<evidence type="ECO:0000259" key="12">
    <source>
        <dbReference type="SMART" id="SM00836"/>
    </source>
</evidence>
<feature type="domain" description="DALR anticodon binding" evidence="12">
    <location>
        <begin position="459"/>
        <end position="585"/>
    </location>
</feature>
<keyword evidence="5 9" id="KW-0067">ATP-binding</keyword>
<dbReference type="PANTHER" id="PTHR11956:SF5">
    <property type="entry name" value="ARGININE--TRNA LIGASE, CYTOPLASMIC"/>
    <property type="match status" value="1"/>
</dbReference>
<dbReference type="SMART" id="SM00836">
    <property type="entry name" value="DALR_1"/>
    <property type="match status" value="1"/>
</dbReference>
<dbReference type="GO" id="GO:0005524">
    <property type="term" value="F:ATP binding"/>
    <property type="evidence" value="ECO:0007669"/>
    <property type="project" value="UniProtKB-UniRule"/>
</dbReference>
<dbReference type="InterPro" id="IPR014729">
    <property type="entry name" value="Rossmann-like_a/b/a_fold"/>
</dbReference>
<dbReference type="Proteomes" id="UP000032702">
    <property type="component" value="Unassembled WGS sequence"/>
</dbReference>
<sequence length="592" mass="65892">MRQKVRALINDTLTALKNAGTLKLELVPGYTVEAPKNPAHGDWSVNVAMMLTKAEGKPPRDIAQAIVKGLVDPQGIVTKVDVAGPGFLNFTLKEQVHQQVAREVLQAGETFGHQAPKSTGKRVLVEFVSANPTGPVHIGHARGAFMGDAVARLLEAAGHDVTREFYINDYGKQVETLGRTVHKRYRQLFGQQVELGEGEYPAEYVIDIAKDWKEAVGDKYLHLPESEWLPEAMAVGIRENLKAIRATLQQANIRHDVFFSEASLHTSGKVLAIVDEYKRRGATYEAAEAERTGEKVRHEDSKAAQYTDRQRGGTFLRTSQHGDDEDRIILRHDGTPVYLTADLAYHQEKYNRGFDRIIDVFGADHAGHTPRISAGMTLLGLDAKKLEFLLVQLVRITRGGEEVKVSKRKGTVFELEDLIHEAGADVCRFLFLVKTANSRFDFDLDLVKKQSKDNPVFYFQYGHARCASILKKAAEKGTPFVGLEGLTPAHLARLTLPEELSMLKKMSQLPDVVASAAERLEPHHVLYFCQELITDFHSYYTKYKTDPIISGDSEKTQGRLGLVAALKQTLRSAFALLGIQAPEYMEAPPDEE</sequence>
<dbReference type="InterPro" id="IPR009080">
    <property type="entry name" value="tRNAsynth_Ia_anticodon-bd"/>
</dbReference>
<dbReference type="SMART" id="SM01016">
    <property type="entry name" value="Arg_tRNA_synt_N"/>
    <property type="match status" value="1"/>
</dbReference>
<protein>
    <recommendedName>
        <fullName evidence="9">Arginine--tRNA ligase</fullName>
        <ecNumber evidence="9">6.1.1.19</ecNumber>
    </recommendedName>
    <alternativeName>
        <fullName evidence="9">Arginyl-tRNA synthetase</fullName>
        <shortName evidence="9">ArgRS</shortName>
    </alternativeName>
</protein>
<evidence type="ECO:0000256" key="6">
    <source>
        <dbReference type="ARBA" id="ARBA00022917"/>
    </source>
</evidence>
<keyword evidence="7 9" id="KW-0030">Aminoacyl-tRNA synthetase</keyword>
<dbReference type="SUPFAM" id="SSF55190">
    <property type="entry name" value="Arginyl-tRNA synthetase (ArgRS), N-terminal 'additional' domain"/>
    <property type="match status" value="1"/>
</dbReference>
<evidence type="ECO:0000313" key="14">
    <source>
        <dbReference type="EMBL" id="ADO75048.1"/>
    </source>
</evidence>
<feature type="domain" description="Arginyl tRNA synthetase N-terminal" evidence="13">
    <location>
        <begin position="3"/>
        <end position="92"/>
    </location>
</feature>
<dbReference type="InterPro" id="IPR005148">
    <property type="entry name" value="Arg-tRNA-synth_N"/>
</dbReference>
<evidence type="ECO:0000256" key="11">
    <source>
        <dbReference type="SAM" id="MobiDB-lite"/>
    </source>
</evidence>
<dbReference type="GO" id="GO:0005737">
    <property type="term" value="C:cytoplasm"/>
    <property type="evidence" value="ECO:0007669"/>
    <property type="project" value="UniProtKB-SubCell"/>
</dbReference>
<comment type="subcellular location">
    <subcellularLocation>
        <location evidence="9">Cytoplasm</location>
    </subcellularLocation>
</comment>
<keyword evidence="2 9" id="KW-0963">Cytoplasm</keyword>
<dbReference type="CDD" id="cd00671">
    <property type="entry name" value="ArgRS_core"/>
    <property type="match status" value="1"/>
</dbReference>
<keyword evidence="16" id="KW-1185">Reference proteome</keyword>
<dbReference type="GO" id="GO:0006420">
    <property type="term" value="P:arginyl-tRNA aminoacylation"/>
    <property type="evidence" value="ECO:0007669"/>
    <property type="project" value="UniProtKB-UniRule"/>
</dbReference>
<dbReference type="EMBL" id="AAMD01000014">
    <property type="protein sequence ID" value="EAU68650.1"/>
    <property type="molecule type" value="Genomic_DNA"/>
</dbReference>
<gene>
    <name evidence="9 15" type="primary">argS</name>
    <name evidence="14" type="ordered locus">STAUR_7292</name>
    <name evidence="15" type="ORF">STIAU_6024</name>
</gene>
<dbReference type="Pfam" id="PF03485">
    <property type="entry name" value="Arg_tRNA_synt_N"/>
    <property type="match status" value="1"/>
</dbReference>
<dbReference type="InterPro" id="IPR036695">
    <property type="entry name" value="Arg-tRNA-synth_N_sf"/>
</dbReference>
<reference evidence="14 16" key="2">
    <citation type="journal article" date="2011" name="Mol. Biol. Evol.">
        <title>Comparative genomic analysis of fruiting body formation in Myxococcales.</title>
        <authorList>
            <person name="Huntley S."/>
            <person name="Hamann N."/>
            <person name="Wegener-Feldbrugge S."/>
            <person name="Treuner-Lange A."/>
            <person name="Kube M."/>
            <person name="Reinhardt R."/>
            <person name="Klages S."/>
            <person name="Muller R."/>
            <person name="Ronning C.M."/>
            <person name="Nierman W.C."/>
            <person name="Sogaard-Andersen L."/>
        </authorList>
    </citation>
    <scope>NUCLEOTIDE SEQUENCE [LARGE SCALE GENOMIC DNA]</scope>
    <source>
        <strain evidence="14 16">DW4/3-1</strain>
    </source>
</reference>
<dbReference type="HOGENOM" id="CLU_006406_0_1_7"/>
<dbReference type="AlphaFoldDB" id="Q09AA3"/>
<dbReference type="HAMAP" id="MF_00123">
    <property type="entry name" value="Arg_tRNA_synth"/>
    <property type="match status" value="1"/>
</dbReference>
<dbReference type="EMBL" id="CP002271">
    <property type="protein sequence ID" value="ADO75048.1"/>
    <property type="molecule type" value="Genomic_DNA"/>
</dbReference>
<keyword evidence="3 9" id="KW-0436">Ligase</keyword>
<dbReference type="Pfam" id="PF00750">
    <property type="entry name" value="tRNA-synt_1d"/>
    <property type="match status" value="1"/>
</dbReference>
<name>Q09AA3_STIAD</name>